<protein>
    <submittedName>
        <fullName evidence="1">Uncharacterized protein</fullName>
    </submittedName>
</protein>
<dbReference type="EMBL" id="CP096916">
    <property type="protein sequence ID" value="WBM38886.1"/>
    <property type="molecule type" value="Genomic_DNA"/>
</dbReference>
<evidence type="ECO:0000313" key="2">
    <source>
        <dbReference type="Proteomes" id="UP001211866"/>
    </source>
</evidence>
<reference evidence="1 2" key="1">
    <citation type="submission" date="2022-05" db="EMBL/GenBank/DDBJ databases">
        <title>Complete sequence of strain NY11312.</title>
        <authorList>
            <person name="Zhou D."/>
        </authorList>
    </citation>
    <scope>NUCLEOTIDE SEQUENCE [LARGE SCALE GENOMIC DNA]</scope>
    <source>
        <strain evidence="1 2">NY11312</strain>
    </source>
</reference>
<proteinExistence type="predicted"/>
<gene>
    <name evidence="1" type="ORF">M2J83_03395</name>
</gene>
<name>A0ABY7N4S4_ALCFA</name>
<keyword evidence="2" id="KW-1185">Reference proteome</keyword>
<dbReference type="RefSeq" id="WP_270118865.1">
    <property type="nucleotide sequence ID" value="NZ_CP096916.1"/>
</dbReference>
<sequence length="89" mass="10370">MTQNIHNEMVGEVRILVTFQRAQERLKEVLEVPDQNTTQVIRSLKENGWHVSGKLKQEYPQLEKQELAERVVEAVRSAFEKRKTQAAPK</sequence>
<dbReference type="Proteomes" id="UP001211866">
    <property type="component" value="Chromosome"/>
</dbReference>
<evidence type="ECO:0000313" key="1">
    <source>
        <dbReference type="EMBL" id="WBM38886.1"/>
    </source>
</evidence>
<organism evidence="1 2">
    <name type="scientific">Alcaligenes faecalis</name>
    <dbReference type="NCBI Taxonomy" id="511"/>
    <lineage>
        <taxon>Bacteria</taxon>
        <taxon>Pseudomonadati</taxon>
        <taxon>Pseudomonadota</taxon>
        <taxon>Betaproteobacteria</taxon>
        <taxon>Burkholderiales</taxon>
        <taxon>Alcaligenaceae</taxon>
        <taxon>Alcaligenes</taxon>
    </lineage>
</organism>
<accession>A0ABY7N4S4</accession>